<comment type="caution">
    <text evidence="1">The sequence shown here is derived from an EMBL/GenBank/DDBJ whole genome shotgun (WGS) entry which is preliminary data.</text>
</comment>
<name>A0A931GUR9_9BACT</name>
<gene>
    <name evidence="1" type="ORF">I5907_12010</name>
</gene>
<dbReference type="EMBL" id="JADWYR010000001">
    <property type="protein sequence ID" value="MBG9376961.1"/>
    <property type="molecule type" value="Genomic_DNA"/>
</dbReference>
<evidence type="ECO:0000313" key="1">
    <source>
        <dbReference type="EMBL" id="MBG9376961.1"/>
    </source>
</evidence>
<sequence>MQQTGYRGIFNLSASKHFYPGFCRLWFTAIENVDVWPEVDPQSQFLFTEPTLKPNTSWYGPVNLPDKQLGLGEKLQQTAAGPTARLDCLCRRHL</sequence>
<evidence type="ECO:0000313" key="2">
    <source>
        <dbReference type="Proteomes" id="UP000628448"/>
    </source>
</evidence>
<dbReference type="Proteomes" id="UP000628448">
    <property type="component" value="Unassembled WGS sequence"/>
</dbReference>
<organism evidence="1 2">
    <name type="scientific">Panacibacter microcysteis</name>
    <dbReference type="NCBI Taxonomy" id="2793269"/>
    <lineage>
        <taxon>Bacteria</taxon>
        <taxon>Pseudomonadati</taxon>
        <taxon>Bacteroidota</taxon>
        <taxon>Chitinophagia</taxon>
        <taxon>Chitinophagales</taxon>
        <taxon>Chitinophagaceae</taxon>
        <taxon>Panacibacter</taxon>
    </lineage>
</organism>
<protein>
    <submittedName>
        <fullName evidence="1">Uncharacterized protein</fullName>
    </submittedName>
</protein>
<proteinExistence type="predicted"/>
<accession>A0A931GUR9</accession>
<dbReference type="AlphaFoldDB" id="A0A931GUR9"/>
<reference evidence="1" key="1">
    <citation type="submission" date="2020-11" db="EMBL/GenBank/DDBJ databases">
        <title>Bacterial whole genome sequence for Panacibacter sp. DH6.</title>
        <authorList>
            <person name="Le V."/>
            <person name="Ko S."/>
            <person name="Ahn C.-Y."/>
            <person name="Oh H.-M."/>
        </authorList>
    </citation>
    <scope>NUCLEOTIDE SEQUENCE</scope>
    <source>
        <strain evidence="1">DH6</strain>
    </source>
</reference>
<dbReference type="RefSeq" id="WP_196990950.1">
    <property type="nucleotide sequence ID" value="NZ_JADWYR010000001.1"/>
</dbReference>
<keyword evidence="2" id="KW-1185">Reference proteome</keyword>